<proteinExistence type="predicted"/>
<dbReference type="PROSITE" id="PS51503">
    <property type="entry name" value="HIG1"/>
    <property type="match status" value="1"/>
</dbReference>
<keyword evidence="2 6" id="KW-0812">Transmembrane</keyword>
<evidence type="ECO:0000313" key="8">
    <source>
        <dbReference type="EMBL" id="KAK2193887.1"/>
    </source>
</evidence>
<evidence type="ECO:0000256" key="1">
    <source>
        <dbReference type="ARBA" id="ARBA00004325"/>
    </source>
</evidence>
<sequence length="123" mass="13665">MSSPSTPPDVSEYNYDFDTFEREGDFEGGSEYKDTHDGRLKSKMIEAPFVPIGIAGALATIGYSIFAFRRRGTMSTSVFLMHLRVRAQSMIVGSLTLGVAATLIKEFMDKRKKKQKTSQAVSK</sequence>
<evidence type="ECO:0000256" key="4">
    <source>
        <dbReference type="ARBA" id="ARBA00023128"/>
    </source>
</evidence>
<evidence type="ECO:0000313" key="9">
    <source>
        <dbReference type="Proteomes" id="UP001209878"/>
    </source>
</evidence>
<keyword evidence="3 6" id="KW-1133">Transmembrane helix</keyword>
<protein>
    <recommendedName>
        <fullName evidence="7">HIG1 domain-containing protein</fullName>
    </recommendedName>
</protein>
<comment type="caution">
    <text evidence="8">The sequence shown here is derived from an EMBL/GenBank/DDBJ whole genome shotgun (WGS) entry which is preliminary data.</text>
</comment>
<evidence type="ECO:0000259" key="7">
    <source>
        <dbReference type="PROSITE" id="PS51503"/>
    </source>
</evidence>
<dbReference type="Pfam" id="PF04588">
    <property type="entry name" value="HIG_1_N"/>
    <property type="match status" value="1"/>
</dbReference>
<dbReference type="PANTHER" id="PTHR12297">
    <property type="entry name" value="HYPOXIA-INDUCBILE GENE 1 HIG1 -RELATED"/>
    <property type="match status" value="1"/>
</dbReference>
<dbReference type="EMBL" id="JAODUO010000005">
    <property type="protein sequence ID" value="KAK2193887.1"/>
    <property type="molecule type" value="Genomic_DNA"/>
</dbReference>
<gene>
    <name evidence="8" type="ORF">NP493_6g03010</name>
</gene>
<keyword evidence="9" id="KW-1185">Reference proteome</keyword>
<name>A0AAD9ULQ2_RIDPI</name>
<keyword evidence="4" id="KW-0496">Mitochondrion</keyword>
<organism evidence="8 9">
    <name type="scientific">Ridgeia piscesae</name>
    <name type="common">Tubeworm</name>
    <dbReference type="NCBI Taxonomy" id="27915"/>
    <lineage>
        <taxon>Eukaryota</taxon>
        <taxon>Metazoa</taxon>
        <taxon>Spiralia</taxon>
        <taxon>Lophotrochozoa</taxon>
        <taxon>Annelida</taxon>
        <taxon>Polychaeta</taxon>
        <taxon>Sedentaria</taxon>
        <taxon>Canalipalpata</taxon>
        <taxon>Sabellida</taxon>
        <taxon>Siboglinidae</taxon>
        <taxon>Ridgeia</taxon>
    </lineage>
</organism>
<reference evidence="8" key="1">
    <citation type="journal article" date="2023" name="Mol. Biol. Evol.">
        <title>Third-Generation Sequencing Reveals the Adaptive Role of the Epigenome in Three Deep-Sea Polychaetes.</title>
        <authorList>
            <person name="Perez M."/>
            <person name="Aroh O."/>
            <person name="Sun Y."/>
            <person name="Lan Y."/>
            <person name="Juniper S.K."/>
            <person name="Young C.R."/>
            <person name="Angers B."/>
            <person name="Qian P.Y."/>
        </authorList>
    </citation>
    <scope>NUCLEOTIDE SEQUENCE</scope>
    <source>
        <strain evidence="8">R07B-5</strain>
    </source>
</reference>
<dbReference type="GO" id="GO:0097250">
    <property type="term" value="P:mitochondrial respirasome assembly"/>
    <property type="evidence" value="ECO:0007669"/>
    <property type="project" value="TreeGrafter"/>
</dbReference>
<dbReference type="PANTHER" id="PTHR12297:SF3">
    <property type="entry name" value="HIG1 DOMAIN FAMILY MEMBER 1A"/>
    <property type="match status" value="1"/>
</dbReference>
<comment type="subcellular location">
    <subcellularLocation>
        <location evidence="1">Mitochondrion membrane</location>
    </subcellularLocation>
</comment>
<feature type="transmembrane region" description="Helical" evidence="6">
    <location>
        <begin position="87"/>
        <end position="104"/>
    </location>
</feature>
<feature type="transmembrane region" description="Helical" evidence="6">
    <location>
        <begin position="49"/>
        <end position="67"/>
    </location>
</feature>
<evidence type="ECO:0000256" key="6">
    <source>
        <dbReference type="SAM" id="Phobius"/>
    </source>
</evidence>
<dbReference type="Proteomes" id="UP001209878">
    <property type="component" value="Unassembled WGS sequence"/>
</dbReference>
<dbReference type="Gene3D" id="6.10.140.1320">
    <property type="match status" value="1"/>
</dbReference>
<dbReference type="GO" id="GO:0031966">
    <property type="term" value="C:mitochondrial membrane"/>
    <property type="evidence" value="ECO:0007669"/>
    <property type="project" value="UniProtKB-SubCell"/>
</dbReference>
<evidence type="ECO:0000256" key="5">
    <source>
        <dbReference type="ARBA" id="ARBA00023136"/>
    </source>
</evidence>
<dbReference type="InterPro" id="IPR007667">
    <property type="entry name" value="Hypoxia_induced_domain"/>
</dbReference>
<evidence type="ECO:0000256" key="2">
    <source>
        <dbReference type="ARBA" id="ARBA00022692"/>
    </source>
</evidence>
<dbReference type="AlphaFoldDB" id="A0AAD9ULQ2"/>
<dbReference type="InterPro" id="IPR050355">
    <property type="entry name" value="RCF1"/>
</dbReference>
<evidence type="ECO:0000256" key="3">
    <source>
        <dbReference type="ARBA" id="ARBA00022989"/>
    </source>
</evidence>
<keyword evidence="5 6" id="KW-0472">Membrane</keyword>
<feature type="domain" description="HIG1" evidence="7">
    <location>
        <begin position="16"/>
        <end position="113"/>
    </location>
</feature>
<accession>A0AAD9ULQ2</accession>